<dbReference type="EMBL" id="CABFNB010000092">
    <property type="protein sequence ID" value="VTZ61364.1"/>
    <property type="molecule type" value="Genomic_DNA"/>
</dbReference>
<proteinExistence type="predicted"/>
<dbReference type="Proteomes" id="UP000507954">
    <property type="component" value="Unassembled WGS sequence"/>
</dbReference>
<accession>A0A508WVK1</accession>
<sequence>MLRRNKGSRSLDVPGRPKHAILLHVNSRGREMSRFVAGVIFLASSLRGPYLNQRLRRMWRTGNGDQKDEHRRQPYSR</sequence>
<evidence type="ECO:0000313" key="1">
    <source>
        <dbReference type="EMBL" id="VTZ61364.1"/>
    </source>
</evidence>
<gene>
    <name evidence="1" type="ORF">EMEDMD4_270140</name>
</gene>
<protein>
    <submittedName>
        <fullName evidence="1">Uncharacterized protein</fullName>
    </submittedName>
</protein>
<organism evidence="1">
    <name type="scientific">Sinorhizobium medicae</name>
    <dbReference type="NCBI Taxonomy" id="110321"/>
    <lineage>
        <taxon>Bacteria</taxon>
        <taxon>Pseudomonadati</taxon>
        <taxon>Pseudomonadota</taxon>
        <taxon>Alphaproteobacteria</taxon>
        <taxon>Hyphomicrobiales</taxon>
        <taxon>Rhizobiaceae</taxon>
        <taxon>Sinorhizobium/Ensifer group</taxon>
        <taxon>Sinorhizobium</taxon>
    </lineage>
</organism>
<reference evidence="1" key="1">
    <citation type="submission" date="2019-06" db="EMBL/GenBank/DDBJ databases">
        <authorList>
            <person name="Le Quere A."/>
            <person name="Colella S."/>
        </authorList>
    </citation>
    <scope>NUCLEOTIDE SEQUENCE</scope>
    <source>
        <strain evidence="1">EmedicaeMD41</strain>
    </source>
</reference>
<name>A0A508WVK1_9HYPH</name>
<dbReference type="AlphaFoldDB" id="A0A508WVK1"/>